<accession>A0AAD7RE85</accession>
<feature type="region of interest" description="Disordered" evidence="1">
    <location>
        <begin position="1"/>
        <end position="21"/>
    </location>
</feature>
<name>A0AAD7RE85_9TELE</name>
<evidence type="ECO:0000313" key="3">
    <source>
        <dbReference type="Proteomes" id="UP001221898"/>
    </source>
</evidence>
<evidence type="ECO:0000256" key="1">
    <source>
        <dbReference type="SAM" id="MobiDB-lite"/>
    </source>
</evidence>
<proteinExistence type="predicted"/>
<evidence type="ECO:0000313" key="2">
    <source>
        <dbReference type="EMBL" id="KAJ8378587.1"/>
    </source>
</evidence>
<organism evidence="2 3">
    <name type="scientific">Aldrovandia affinis</name>
    <dbReference type="NCBI Taxonomy" id="143900"/>
    <lineage>
        <taxon>Eukaryota</taxon>
        <taxon>Metazoa</taxon>
        <taxon>Chordata</taxon>
        <taxon>Craniata</taxon>
        <taxon>Vertebrata</taxon>
        <taxon>Euteleostomi</taxon>
        <taxon>Actinopterygii</taxon>
        <taxon>Neopterygii</taxon>
        <taxon>Teleostei</taxon>
        <taxon>Notacanthiformes</taxon>
        <taxon>Halosauridae</taxon>
        <taxon>Aldrovandia</taxon>
    </lineage>
</organism>
<reference evidence="2" key="1">
    <citation type="journal article" date="2023" name="Science">
        <title>Genome structures resolve the early diversification of teleost fishes.</title>
        <authorList>
            <person name="Parey E."/>
            <person name="Louis A."/>
            <person name="Montfort J."/>
            <person name="Bouchez O."/>
            <person name="Roques C."/>
            <person name="Iampietro C."/>
            <person name="Lluch J."/>
            <person name="Castinel A."/>
            <person name="Donnadieu C."/>
            <person name="Desvignes T."/>
            <person name="Floi Bucao C."/>
            <person name="Jouanno E."/>
            <person name="Wen M."/>
            <person name="Mejri S."/>
            <person name="Dirks R."/>
            <person name="Jansen H."/>
            <person name="Henkel C."/>
            <person name="Chen W.J."/>
            <person name="Zahm M."/>
            <person name="Cabau C."/>
            <person name="Klopp C."/>
            <person name="Thompson A.W."/>
            <person name="Robinson-Rechavi M."/>
            <person name="Braasch I."/>
            <person name="Lecointre G."/>
            <person name="Bobe J."/>
            <person name="Postlethwait J.H."/>
            <person name="Berthelot C."/>
            <person name="Roest Crollius H."/>
            <person name="Guiguen Y."/>
        </authorList>
    </citation>
    <scope>NUCLEOTIDE SEQUENCE</scope>
    <source>
        <strain evidence="2">NC1722</strain>
    </source>
</reference>
<dbReference type="AlphaFoldDB" id="A0AAD7RE85"/>
<protein>
    <submittedName>
        <fullName evidence="2">Uncharacterized protein</fullName>
    </submittedName>
</protein>
<dbReference type="EMBL" id="JAINUG010000316">
    <property type="protein sequence ID" value="KAJ8378587.1"/>
    <property type="molecule type" value="Genomic_DNA"/>
</dbReference>
<dbReference type="Proteomes" id="UP001221898">
    <property type="component" value="Unassembled WGS sequence"/>
</dbReference>
<sequence>MRLASLGRASGPGELGKPGSRETSTALLMSCHLQVLLMMAHCVGGLPCTEQCFVLFGLLNAALLEHCLGLGALQGAAAQIEWTLSKVLNAGIPNPICSPAAPPTPAKQEEAMVLV</sequence>
<keyword evidence="3" id="KW-1185">Reference proteome</keyword>
<comment type="caution">
    <text evidence="2">The sequence shown here is derived from an EMBL/GenBank/DDBJ whole genome shotgun (WGS) entry which is preliminary data.</text>
</comment>
<gene>
    <name evidence="2" type="ORF">AAFF_G00237990</name>
</gene>